<dbReference type="InterPro" id="IPR036909">
    <property type="entry name" value="Cyt_c-like_dom_sf"/>
</dbReference>
<feature type="transmembrane region" description="Helical" evidence="14">
    <location>
        <begin position="12"/>
        <end position="31"/>
    </location>
</feature>
<keyword evidence="8" id="KW-0249">Electron transport</keyword>
<evidence type="ECO:0000259" key="15">
    <source>
        <dbReference type="PROSITE" id="PS51007"/>
    </source>
</evidence>
<evidence type="ECO:0000256" key="11">
    <source>
        <dbReference type="PIRSR" id="PIRSR000018-50"/>
    </source>
</evidence>
<feature type="binding site" description="covalent" evidence="11">
    <location>
        <position position="208"/>
    </location>
    <ligand>
        <name>heme c</name>
        <dbReference type="ChEBI" id="CHEBI:61717"/>
        <label>2</label>
    </ligand>
</feature>
<evidence type="ECO:0000256" key="6">
    <source>
        <dbReference type="ARBA" id="ARBA00022729"/>
    </source>
</evidence>
<feature type="binding site" description="axial binding residue" evidence="12">
    <location>
        <position position="212"/>
    </location>
    <ligand>
        <name>heme c</name>
        <dbReference type="ChEBI" id="CHEBI:61717"/>
        <label>2</label>
    </ligand>
    <ligandPart>
        <name>Fe</name>
        <dbReference type="ChEBI" id="CHEBI:18248"/>
    </ligandPart>
</feature>
<dbReference type="GO" id="GO:0005506">
    <property type="term" value="F:iron ion binding"/>
    <property type="evidence" value="ECO:0007669"/>
    <property type="project" value="InterPro"/>
</dbReference>
<keyword evidence="3" id="KW-1003">Cell membrane</keyword>
<feature type="region of interest" description="Disordered" evidence="13">
    <location>
        <begin position="412"/>
        <end position="438"/>
    </location>
</feature>
<evidence type="ECO:0000313" key="17">
    <source>
        <dbReference type="Proteomes" id="UP000193558"/>
    </source>
</evidence>
<evidence type="ECO:0000256" key="13">
    <source>
        <dbReference type="SAM" id="MobiDB-lite"/>
    </source>
</evidence>
<proteinExistence type="predicted"/>
<keyword evidence="2" id="KW-0813">Transport</keyword>
<evidence type="ECO:0000256" key="5">
    <source>
        <dbReference type="ARBA" id="ARBA00022723"/>
    </source>
</evidence>
<dbReference type="Gene3D" id="1.10.760.10">
    <property type="entry name" value="Cytochrome c-like domain"/>
    <property type="match status" value="3"/>
</dbReference>
<dbReference type="EMBL" id="MLFR01000001">
    <property type="protein sequence ID" value="ORM71757.1"/>
    <property type="molecule type" value="Genomic_DNA"/>
</dbReference>
<evidence type="ECO:0000256" key="3">
    <source>
        <dbReference type="ARBA" id="ARBA00022475"/>
    </source>
</evidence>
<evidence type="ECO:0000256" key="2">
    <source>
        <dbReference type="ARBA" id="ARBA00022448"/>
    </source>
</evidence>
<dbReference type="Proteomes" id="UP000193558">
    <property type="component" value="Unassembled WGS sequence"/>
</dbReference>
<dbReference type="SUPFAM" id="SSF46626">
    <property type="entry name" value="Cytochrome c"/>
    <property type="match status" value="3"/>
</dbReference>
<feature type="domain" description="Cytochrome c" evidence="15">
    <location>
        <begin position="315"/>
        <end position="405"/>
    </location>
</feature>
<dbReference type="InterPro" id="IPR051459">
    <property type="entry name" value="Cytochrome_c-type_DH"/>
</dbReference>
<sequence length="438" mass="47093">MGKKLRRAAYSVAAVAVAGAIGYTALVQYGLHKSYPPTVQLSSGDALKEQIKRGEYVSRLSDCTACHTAEGGQPFAGGYTLKTPFGDILSSNITSDPKTGIGNWTQEQFDRAVRHGIGSHGYLYAAMPYNAYAKLTDQDLADLWAYIKTIPPVDNEVVENQLPFPFNQRWTLAGWNLLFFKDQVFKPQPTASEQFNRGAYLVDGPGHCASCHTAKNLLGGDSSAYLQGGALQGWYAADLTSNPHSGLGKWSEEDIVSYLRSGTNKITASSGPMTEAIENSTQYMTDEDLKAIAQYLKSIPASDKPIPTPLSSENTAMITGKKVYESQCGACHVSNGTGVRNMIPSLAGNPQVNSPNASSLINVVLNGTEGPLTHTNPTAAGMPEFAQKLSDSNIADVMTYIRNSWGNSAEPVSASQIGKARKELQAQPWQGDSMHVVK</sequence>
<feature type="binding site" description="covalent" evidence="11">
    <location>
        <position position="211"/>
    </location>
    <ligand>
        <name>heme c</name>
        <dbReference type="ChEBI" id="CHEBI:61717"/>
        <label>2</label>
    </ligand>
</feature>
<evidence type="ECO:0000256" key="14">
    <source>
        <dbReference type="SAM" id="Phobius"/>
    </source>
</evidence>
<keyword evidence="4 11" id="KW-0349">Heme</keyword>
<keyword evidence="5 12" id="KW-0479">Metal-binding</keyword>
<feature type="binding site" description="covalent" evidence="11">
    <location>
        <position position="331"/>
    </location>
    <ligand>
        <name>heme c</name>
        <dbReference type="ChEBI" id="CHEBI:61717"/>
        <label>3</label>
    </ligand>
</feature>
<keyword evidence="14" id="KW-0812">Transmembrane</keyword>
<dbReference type="PRINTS" id="PR00605">
    <property type="entry name" value="CYTCHROMECIC"/>
</dbReference>
<dbReference type="InterPro" id="IPR008168">
    <property type="entry name" value="Cyt_C_IC"/>
</dbReference>
<reference evidence="16 17" key="1">
    <citation type="journal article" date="2017" name="Antonie Van Leeuwenhoek">
        <title>Phylogenomic resolution of the bacterial genus Pantoea and its relationship with Erwinia and Tatumella.</title>
        <authorList>
            <person name="Palmer M."/>
            <person name="Steenkamp E.T."/>
            <person name="Coetzee M.P."/>
            <person name="Chan W.Y."/>
            <person name="van Zyl E."/>
            <person name="De Maayer P."/>
            <person name="Coutinho T.A."/>
            <person name="Blom J."/>
            <person name="Smits T.H."/>
            <person name="Duffy B."/>
            <person name="Venter S.N."/>
        </authorList>
    </citation>
    <scope>NUCLEOTIDE SEQUENCE [LARGE SCALE GENOMIC DNA]</scope>
    <source>
        <strain evidence="16 17">LMG 26275</strain>
    </source>
</reference>
<keyword evidence="7" id="KW-0677">Repeat</keyword>
<dbReference type="GO" id="GO:0016614">
    <property type="term" value="F:oxidoreductase activity, acting on CH-OH group of donors"/>
    <property type="evidence" value="ECO:0007669"/>
    <property type="project" value="InterPro"/>
</dbReference>
<dbReference type="GO" id="GO:0020037">
    <property type="term" value="F:heme binding"/>
    <property type="evidence" value="ECO:0007669"/>
    <property type="project" value="InterPro"/>
</dbReference>
<keyword evidence="9 12" id="KW-0408">Iron</keyword>
<feature type="binding site" description="covalent" evidence="11">
    <location>
        <position position="328"/>
    </location>
    <ligand>
        <name>heme c</name>
        <dbReference type="ChEBI" id="CHEBI:61717"/>
        <label>3</label>
    </ligand>
</feature>
<dbReference type="InterPro" id="IPR009056">
    <property type="entry name" value="Cyt_c-like_dom"/>
</dbReference>
<dbReference type="InterPro" id="IPR014353">
    <property type="entry name" value="Membr-bd_ADH_cyt_c"/>
</dbReference>
<evidence type="ECO:0000256" key="1">
    <source>
        <dbReference type="ARBA" id="ARBA00004236"/>
    </source>
</evidence>
<feature type="domain" description="Cytochrome c" evidence="15">
    <location>
        <begin position="193"/>
        <end position="300"/>
    </location>
</feature>
<keyword evidence="6" id="KW-0732">Signal</keyword>
<gene>
    <name evidence="16" type="ORF">HA51_01410</name>
</gene>
<dbReference type="PIRSF" id="PIRSF000018">
    <property type="entry name" value="Mb_ADH_cyt_c"/>
    <property type="match status" value="1"/>
</dbReference>
<organism evidence="16 17">
    <name type="scientific">Pantoea rwandensis</name>
    <dbReference type="NCBI Taxonomy" id="1076550"/>
    <lineage>
        <taxon>Bacteria</taxon>
        <taxon>Pseudomonadati</taxon>
        <taxon>Pseudomonadota</taxon>
        <taxon>Gammaproteobacteria</taxon>
        <taxon>Enterobacterales</taxon>
        <taxon>Erwiniaceae</taxon>
        <taxon>Pantoea</taxon>
    </lineage>
</organism>
<dbReference type="Pfam" id="PF13442">
    <property type="entry name" value="Cytochrome_CBB3"/>
    <property type="match status" value="1"/>
</dbReference>
<evidence type="ECO:0000256" key="7">
    <source>
        <dbReference type="ARBA" id="ARBA00022737"/>
    </source>
</evidence>
<feature type="binding site" description="covalent" evidence="11">
    <location>
        <position position="66"/>
    </location>
    <ligand>
        <name>heme c</name>
        <dbReference type="ChEBI" id="CHEBI:61717"/>
        <label>1</label>
    </ligand>
</feature>
<evidence type="ECO:0000256" key="12">
    <source>
        <dbReference type="PIRSR" id="PIRSR000018-51"/>
    </source>
</evidence>
<name>A0A1X1D553_9GAMM</name>
<dbReference type="RefSeq" id="WP_084931447.1">
    <property type="nucleotide sequence ID" value="NZ_MLFR01000001.1"/>
</dbReference>
<dbReference type="PANTHER" id="PTHR35008:SF8">
    <property type="entry name" value="ALCOHOL DEHYDROGENASE CYTOCHROME C SUBUNIT"/>
    <property type="match status" value="1"/>
</dbReference>
<evidence type="ECO:0000256" key="10">
    <source>
        <dbReference type="ARBA" id="ARBA00023136"/>
    </source>
</evidence>
<protein>
    <submittedName>
        <fullName evidence="16">Alcohol dehydrogenase</fullName>
    </submittedName>
</protein>
<feature type="domain" description="Cytochrome c" evidence="15">
    <location>
        <begin position="49"/>
        <end position="151"/>
    </location>
</feature>
<dbReference type="GO" id="GO:0005886">
    <property type="term" value="C:plasma membrane"/>
    <property type="evidence" value="ECO:0007669"/>
    <property type="project" value="UniProtKB-SubCell"/>
</dbReference>
<evidence type="ECO:0000256" key="9">
    <source>
        <dbReference type="ARBA" id="ARBA00023004"/>
    </source>
</evidence>
<feature type="binding site" description="covalent" evidence="11">
    <location>
        <position position="63"/>
    </location>
    <ligand>
        <name>heme c</name>
        <dbReference type="ChEBI" id="CHEBI:61717"/>
        <label>1</label>
    </ligand>
</feature>
<dbReference type="Pfam" id="PF00034">
    <property type="entry name" value="Cytochrom_C"/>
    <property type="match status" value="2"/>
</dbReference>
<comment type="cofactor">
    <cofactor evidence="11">
        <name>heme c</name>
        <dbReference type="ChEBI" id="CHEBI:61717"/>
    </cofactor>
    <text evidence="11">Binds 3 heme c groups covalently per subunit.</text>
</comment>
<feature type="binding site" description="axial binding residue" evidence="12">
    <location>
        <position position="67"/>
    </location>
    <ligand>
        <name>heme c</name>
        <dbReference type="ChEBI" id="CHEBI:61717"/>
        <label>1</label>
    </ligand>
    <ligandPart>
        <name>Fe</name>
        <dbReference type="ChEBI" id="CHEBI:18248"/>
    </ligandPart>
</feature>
<dbReference type="PROSITE" id="PS51007">
    <property type="entry name" value="CYTC"/>
    <property type="match status" value="3"/>
</dbReference>
<accession>A0A1X1D553</accession>
<comment type="subcellular location">
    <subcellularLocation>
        <location evidence="1">Cell membrane</location>
    </subcellularLocation>
</comment>
<dbReference type="OrthoDB" id="9811281at2"/>
<keyword evidence="14" id="KW-1133">Transmembrane helix</keyword>
<comment type="caution">
    <text evidence="16">The sequence shown here is derived from an EMBL/GenBank/DDBJ whole genome shotgun (WGS) entry which is preliminary data.</text>
</comment>
<evidence type="ECO:0000313" key="16">
    <source>
        <dbReference type="EMBL" id="ORM71757.1"/>
    </source>
</evidence>
<evidence type="ECO:0000256" key="8">
    <source>
        <dbReference type="ARBA" id="ARBA00022982"/>
    </source>
</evidence>
<dbReference type="AlphaFoldDB" id="A0A1X1D553"/>
<evidence type="ECO:0000256" key="4">
    <source>
        <dbReference type="ARBA" id="ARBA00022617"/>
    </source>
</evidence>
<keyword evidence="10 14" id="KW-0472">Membrane</keyword>
<dbReference type="PANTHER" id="PTHR35008">
    <property type="entry name" value="BLL4482 PROTEIN-RELATED"/>
    <property type="match status" value="1"/>
</dbReference>
<feature type="binding site" description="axial binding residue" evidence="12">
    <location>
        <position position="332"/>
    </location>
    <ligand>
        <name>heme c</name>
        <dbReference type="ChEBI" id="CHEBI:61717"/>
        <label>3</label>
    </ligand>
    <ligandPart>
        <name>Fe</name>
        <dbReference type="ChEBI" id="CHEBI:18248"/>
    </ligandPart>
</feature>
<dbReference type="GO" id="GO:0009055">
    <property type="term" value="F:electron transfer activity"/>
    <property type="evidence" value="ECO:0007669"/>
    <property type="project" value="InterPro"/>
</dbReference>